<dbReference type="Proteomes" id="UP000260680">
    <property type="component" value="Unassembled WGS sequence"/>
</dbReference>
<evidence type="ECO:0000313" key="1">
    <source>
        <dbReference type="EMBL" id="GLB30466.1"/>
    </source>
</evidence>
<accession>A0A3E2NAI4</accession>
<keyword evidence="2" id="KW-0132">Cell division</keyword>
<dbReference type="RefSeq" id="WP_117417912.1">
    <property type="nucleotide sequence ID" value="NZ_BRPJ01000037.1"/>
</dbReference>
<protein>
    <submittedName>
        <fullName evidence="2">Cell division protein FtsQ</fullName>
    </submittedName>
</protein>
<keyword evidence="4" id="KW-1185">Reference proteome</keyword>
<dbReference type="GO" id="GO:0051301">
    <property type="term" value="P:cell division"/>
    <property type="evidence" value="ECO:0007669"/>
    <property type="project" value="UniProtKB-KW"/>
</dbReference>
<organism evidence="2 3">
    <name type="scientific">Lacrimispora amygdalina</name>
    <dbReference type="NCBI Taxonomy" id="253257"/>
    <lineage>
        <taxon>Bacteria</taxon>
        <taxon>Bacillati</taxon>
        <taxon>Bacillota</taxon>
        <taxon>Clostridia</taxon>
        <taxon>Lachnospirales</taxon>
        <taxon>Lachnospiraceae</taxon>
        <taxon>Lacrimispora</taxon>
    </lineage>
</organism>
<evidence type="ECO:0000313" key="2">
    <source>
        <dbReference type="EMBL" id="RFZ78017.1"/>
    </source>
</evidence>
<evidence type="ECO:0000313" key="4">
    <source>
        <dbReference type="Proteomes" id="UP001419084"/>
    </source>
</evidence>
<sequence>MKNFKKSRRKITVAIIAVLLLAGTAVFMSLQIRTITVTGNKKYTSDQIIDLLFKDGWDRNAIYCIYKDRFREHEQIPFVEDYKIVFQSPVSIEVIVYEKSVVGYVSYMGSYMYFDKDGIIVESSSGKLTGIPWITGLKYGHIALHQPLPVEDPKVFGQILTLTQLLSTHKIPADEIRYDSGGNATLVMGGIRVYLGSNNQMNGKISELNDQLPVLAGLSGTLYLDTYDEAETVTSYRFVKDK</sequence>
<keyword evidence="2" id="KW-0131">Cell cycle</keyword>
<reference evidence="1 4" key="2">
    <citation type="journal article" date="2024" name="Int. J. Syst. Evol. Microbiol.">
        <title>Lacrimispora brassicae sp. nov. isolated from fermented cabbage, and proposal of Clostridium indicum Gundawar et al. 2019 and Clostridium methoxybenzovorans Mechichi et al. 1999 as heterotypic synonyms of Lacrimispora amygdalina (Parshina et al. 2003) Haas and Blanchard 2020 and Lacrimispora indolis (McClung and McCoy 1957) Haas and Blanchard 2020, respectively.</title>
        <authorList>
            <person name="Kobayashi H."/>
            <person name="Tanizawa Y."/>
            <person name="Sakamoto M."/>
            <person name="Ohkuma M."/>
            <person name="Tohno M."/>
        </authorList>
    </citation>
    <scope>NUCLEOTIDE SEQUENCE [LARGE SCALE GENOMIC DNA]</scope>
    <source>
        <strain evidence="1 4">DSM 12857</strain>
    </source>
</reference>
<dbReference type="EMBL" id="BRPJ01000037">
    <property type="protein sequence ID" value="GLB30466.1"/>
    <property type="molecule type" value="Genomic_DNA"/>
</dbReference>
<dbReference type="OrthoDB" id="1748794at2"/>
<dbReference type="Proteomes" id="UP001419084">
    <property type="component" value="Unassembled WGS sequence"/>
</dbReference>
<dbReference type="EMBL" id="QOHO01000049">
    <property type="protein sequence ID" value="RFZ78017.1"/>
    <property type="molecule type" value="Genomic_DNA"/>
</dbReference>
<gene>
    <name evidence="2" type="ORF">DS742_15630</name>
    <name evidence="1" type="ORF">LAD12857_23890</name>
</gene>
<proteinExistence type="predicted"/>
<name>A0A3E2NAI4_9FIRM</name>
<reference evidence="2 3" key="1">
    <citation type="submission" date="2018-07" db="EMBL/GenBank/DDBJ databases">
        <title>New species, Clostridium PI-S10-A1B.</title>
        <authorList>
            <person name="Krishna G."/>
            <person name="Summeta K."/>
            <person name="Shikha S."/>
            <person name="Prabhu P.B."/>
            <person name="Suresh K."/>
        </authorList>
    </citation>
    <scope>NUCLEOTIDE SEQUENCE [LARGE SCALE GENOMIC DNA]</scope>
    <source>
        <strain evidence="2 3">PI-S10-A1B</strain>
    </source>
</reference>
<evidence type="ECO:0000313" key="3">
    <source>
        <dbReference type="Proteomes" id="UP000260680"/>
    </source>
</evidence>
<dbReference type="AlphaFoldDB" id="A0A3E2NAI4"/>
<comment type="caution">
    <text evidence="2">The sequence shown here is derived from an EMBL/GenBank/DDBJ whole genome shotgun (WGS) entry which is preliminary data.</text>
</comment>